<dbReference type="GO" id="GO:0061504">
    <property type="term" value="P:cyclic threonylcarbamoyladenosine biosynthetic process"/>
    <property type="evidence" value="ECO:0007669"/>
    <property type="project" value="TreeGrafter"/>
</dbReference>
<dbReference type="GO" id="GO:0008641">
    <property type="term" value="F:ubiquitin-like modifier activating enzyme activity"/>
    <property type="evidence" value="ECO:0007669"/>
    <property type="project" value="InterPro"/>
</dbReference>
<protein>
    <submittedName>
        <fullName evidence="2">HesA/MoeB/ThiF family protein</fullName>
    </submittedName>
</protein>
<dbReference type="PANTHER" id="PTHR43267:SF1">
    <property type="entry name" value="TRNA THREONYLCARBAMOYLADENOSINE DEHYDRATASE"/>
    <property type="match status" value="1"/>
</dbReference>
<dbReference type="RefSeq" id="WP_166031322.1">
    <property type="nucleotide sequence ID" value="NZ_CP048877.1"/>
</dbReference>
<dbReference type="InterPro" id="IPR035985">
    <property type="entry name" value="Ubiquitin-activating_enz"/>
</dbReference>
<proteinExistence type="predicted"/>
<dbReference type="InterPro" id="IPR045886">
    <property type="entry name" value="ThiF/MoeB/HesA"/>
</dbReference>
<dbReference type="PANTHER" id="PTHR43267">
    <property type="entry name" value="TRNA THREONYLCARBAMOYLADENOSINE DEHYDRATASE"/>
    <property type="match status" value="1"/>
</dbReference>
<evidence type="ECO:0000259" key="1">
    <source>
        <dbReference type="Pfam" id="PF00899"/>
    </source>
</evidence>
<dbReference type="Proteomes" id="UP000502179">
    <property type="component" value="Chromosome"/>
</dbReference>
<gene>
    <name evidence="2" type="ORF">G4V39_01895</name>
</gene>
<evidence type="ECO:0000313" key="3">
    <source>
        <dbReference type="Proteomes" id="UP000502179"/>
    </source>
</evidence>
<dbReference type="AlphaFoldDB" id="A0A6G7PU05"/>
<dbReference type="InterPro" id="IPR000594">
    <property type="entry name" value="ThiF_NAD_FAD-bd"/>
</dbReference>
<dbReference type="SUPFAM" id="SSF69572">
    <property type="entry name" value="Activating enzymes of the ubiquitin-like proteins"/>
    <property type="match status" value="1"/>
</dbReference>
<accession>A0A6G7PU05</accession>
<dbReference type="Gene3D" id="3.40.50.720">
    <property type="entry name" value="NAD(P)-binding Rossmann-like Domain"/>
    <property type="match status" value="1"/>
</dbReference>
<dbReference type="CDD" id="cd00757">
    <property type="entry name" value="ThiF_MoeB_HesA_family"/>
    <property type="match status" value="1"/>
</dbReference>
<reference evidence="2 3" key="1">
    <citation type="submission" date="2020-02" db="EMBL/GenBank/DDBJ databases">
        <title>Genome analysis of Thermosulfuriphilus ammonigenes ST65T, an anaerobic thermophilic chemolithoautotrophic bacterium isolated from a deep-sea hydrothermal vent.</title>
        <authorList>
            <person name="Slobodkina G."/>
            <person name="Allioux M."/>
            <person name="Merkel A."/>
            <person name="Alain K."/>
            <person name="Jebbar M."/>
            <person name="Slobodkin A."/>
        </authorList>
    </citation>
    <scope>NUCLEOTIDE SEQUENCE [LARGE SCALE GENOMIC DNA]</scope>
    <source>
        <strain evidence="2 3">ST65</strain>
    </source>
</reference>
<dbReference type="Pfam" id="PF00899">
    <property type="entry name" value="ThiF"/>
    <property type="match status" value="1"/>
</dbReference>
<dbReference type="EMBL" id="CP048877">
    <property type="protein sequence ID" value="QIJ71100.1"/>
    <property type="molecule type" value="Genomic_DNA"/>
</dbReference>
<dbReference type="KEGG" id="tav:G4V39_01895"/>
<dbReference type="GO" id="GO:0061503">
    <property type="term" value="F:tRNA threonylcarbamoyladenosine dehydratase"/>
    <property type="evidence" value="ECO:0007669"/>
    <property type="project" value="TreeGrafter"/>
</dbReference>
<organism evidence="2 3">
    <name type="scientific">Thermosulfuriphilus ammonigenes</name>
    <dbReference type="NCBI Taxonomy" id="1936021"/>
    <lineage>
        <taxon>Bacteria</taxon>
        <taxon>Pseudomonadati</taxon>
        <taxon>Thermodesulfobacteriota</taxon>
        <taxon>Thermodesulfobacteria</taxon>
        <taxon>Thermodesulfobacteriales</taxon>
        <taxon>Thermodesulfobacteriaceae</taxon>
        <taxon>Thermosulfuriphilus</taxon>
    </lineage>
</organism>
<name>A0A6G7PU05_9BACT</name>
<feature type="domain" description="THIF-type NAD/FAD binding fold" evidence="1">
    <location>
        <begin position="20"/>
        <end position="244"/>
    </location>
</feature>
<evidence type="ECO:0000313" key="2">
    <source>
        <dbReference type="EMBL" id="QIJ71100.1"/>
    </source>
</evidence>
<keyword evidence="3" id="KW-1185">Reference proteome</keyword>
<sequence length="257" mass="27337">MEIKSTSFLQGPVAEELFARHRPLISPKAQKSLNEATVLVAGLGGLGSAVSEALVRLGVGELHLIDHGRVDLPDLNRQILYTASDLGRNKVEAAAQRLSHIRPGVRLHLHRQTIGPGFAIPSGVNVVVDALDNLPGRLTLDEAAQKAGVFLVHAGLDGLFGQVTTIAPYGGPRLREILAGAKQPQRPIVAMAPVCLILGALEALEVLKIISGIGKSLVGRLLVVDLLSYSLESIPLRAAKEACPHERKKNIPPNEIP</sequence>